<feature type="compositionally biased region" description="Polar residues" evidence="1">
    <location>
        <begin position="22"/>
        <end position="38"/>
    </location>
</feature>
<organism evidence="2 3">
    <name type="scientific">Peribacillus simplex</name>
    <dbReference type="NCBI Taxonomy" id="1478"/>
    <lineage>
        <taxon>Bacteria</taxon>
        <taxon>Bacillati</taxon>
        <taxon>Bacillota</taxon>
        <taxon>Bacilli</taxon>
        <taxon>Bacillales</taxon>
        <taxon>Bacillaceae</taxon>
        <taxon>Peribacillus</taxon>
    </lineage>
</organism>
<feature type="compositionally biased region" description="Basic residues" evidence="1">
    <location>
        <begin position="1"/>
        <end position="10"/>
    </location>
</feature>
<evidence type="ECO:0000313" key="2">
    <source>
        <dbReference type="EMBL" id="MDM5455307.1"/>
    </source>
</evidence>
<comment type="caution">
    <text evidence="2">The sequence shown here is derived from an EMBL/GenBank/DDBJ whole genome shotgun (WGS) entry which is preliminary data.</text>
</comment>
<dbReference type="AlphaFoldDB" id="A0AAW7IYL0"/>
<evidence type="ECO:0000313" key="3">
    <source>
        <dbReference type="Proteomes" id="UP001234602"/>
    </source>
</evidence>
<sequence length="66" mass="7386">MSNKKLRRTSSSRTSNLRTSNFIPGNSRSGTSKIGNSSRRAGLIRVLENLLKSNNGNSIKEFKRDF</sequence>
<protein>
    <submittedName>
        <fullName evidence="2">Uncharacterized protein</fullName>
    </submittedName>
</protein>
<feature type="region of interest" description="Disordered" evidence="1">
    <location>
        <begin position="1"/>
        <end position="38"/>
    </location>
</feature>
<gene>
    <name evidence="2" type="ORF">QUF89_24765</name>
</gene>
<name>A0AAW7IYL0_9BACI</name>
<evidence type="ECO:0000256" key="1">
    <source>
        <dbReference type="SAM" id="MobiDB-lite"/>
    </source>
</evidence>
<dbReference type="EMBL" id="JAUCEY010000008">
    <property type="protein sequence ID" value="MDM5455307.1"/>
    <property type="molecule type" value="Genomic_DNA"/>
</dbReference>
<dbReference type="RefSeq" id="WP_155727206.1">
    <property type="nucleotide sequence ID" value="NZ_CP011008.1"/>
</dbReference>
<feature type="compositionally biased region" description="Low complexity" evidence="1">
    <location>
        <begin position="11"/>
        <end position="21"/>
    </location>
</feature>
<accession>A0AAW7IYL0</accession>
<reference evidence="2" key="1">
    <citation type="submission" date="2023-06" db="EMBL/GenBank/DDBJ databases">
        <title>Comparative genomics of Bacillaceae isolates and their secondary metabolite potential.</title>
        <authorList>
            <person name="Song L."/>
            <person name="Nielsen L.J."/>
            <person name="Mohite O."/>
            <person name="Xu X."/>
            <person name="Weber T."/>
            <person name="Kovacs A.T."/>
        </authorList>
    </citation>
    <scope>NUCLEOTIDE SEQUENCE</scope>
    <source>
        <strain evidence="2">D8_B_37</strain>
    </source>
</reference>
<dbReference type="Proteomes" id="UP001234602">
    <property type="component" value="Unassembled WGS sequence"/>
</dbReference>
<proteinExistence type="predicted"/>